<feature type="non-terminal residue" evidence="1">
    <location>
        <position position="1"/>
    </location>
</feature>
<accession>A0A2P5BUX3</accession>
<comment type="caution">
    <text evidence="1">The sequence shown here is derived from an EMBL/GenBank/DDBJ whole genome shotgun (WGS) entry which is preliminary data.</text>
</comment>
<protein>
    <submittedName>
        <fullName evidence="1">Uncharacterized protein</fullName>
    </submittedName>
</protein>
<dbReference type="AlphaFoldDB" id="A0A2P5BUX3"/>
<proteinExistence type="predicted"/>
<sequence length="49" mass="5332">IEMRAGRAGLGPACLRARLGHRAGLGLLLIHTGRVRPPHHSYRLARPVT</sequence>
<name>A0A2P5BUX3_PARAD</name>
<evidence type="ECO:0000313" key="1">
    <source>
        <dbReference type="EMBL" id="PON52576.1"/>
    </source>
</evidence>
<keyword evidence="2" id="KW-1185">Reference proteome</keyword>
<evidence type="ECO:0000313" key="2">
    <source>
        <dbReference type="Proteomes" id="UP000237105"/>
    </source>
</evidence>
<dbReference type="Proteomes" id="UP000237105">
    <property type="component" value="Unassembled WGS sequence"/>
</dbReference>
<dbReference type="EMBL" id="JXTB01000217">
    <property type="protein sequence ID" value="PON52576.1"/>
    <property type="molecule type" value="Genomic_DNA"/>
</dbReference>
<gene>
    <name evidence="1" type="ORF">PanWU01x14_208280</name>
</gene>
<organism evidence="1 2">
    <name type="scientific">Parasponia andersonii</name>
    <name type="common">Sponia andersonii</name>
    <dbReference type="NCBI Taxonomy" id="3476"/>
    <lineage>
        <taxon>Eukaryota</taxon>
        <taxon>Viridiplantae</taxon>
        <taxon>Streptophyta</taxon>
        <taxon>Embryophyta</taxon>
        <taxon>Tracheophyta</taxon>
        <taxon>Spermatophyta</taxon>
        <taxon>Magnoliopsida</taxon>
        <taxon>eudicotyledons</taxon>
        <taxon>Gunneridae</taxon>
        <taxon>Pentapetalae</taxon>
        <taxon>rosids</taxon>
        <taxon>fabids</taxon>
        <taxon>Rosales</taxon>
        <taxon>Cannabaceae</taxon>
        <taxon>Parasponia</taxon>
    </lineage>
</organism>
<reference evidence="2" key="1">
    <citation type="submission" date="2016-06" db="EMBL/GenBank/DDBJ databases">
        <title>Parallel loss of symbiosis genes in relatives of nitrogen-fixing non-legume Parasponia.</title>
        <authorList>
            <person name="Van Velzen R."/>
            <person name="Holmer R."/>
            <person name="Bu F."/>
            <person name="Rutten L."/>
            <person name="Van Zeijl A."/>
            <person name="Liu W."/>
            <person name="Santuari L."/>
            <person name="Cao Q."/>
            <person name="Sharma T."/>
            <person name="Shen D."/>
            <person name="Roswanjaya Y."/>
            <person name="Wardhani T."/>
            <person name="Kalhor M.S."/>
            <person name="Jansen J."/>
            <person name="Van den Hoogen J."/>
            <person name="Gungor B."/>
            <person name="Hartog M."/>
            <person name="Hontelez J."/>
            <person name="Verver J."/>
            <person name="Yang W.-C."/>
            <person name="Schijlen E."/>
            <person name="Repin R."/>
            <person name="Schilthuizen M."/>
            <person name="Schranz E."/>
            <person name="Heidstra R."/>
            <person name="Miyata K."/>
            <person name="Fedorova E."/>
            <person name="Kohlen W."/>
            <person name="Bisseling T."/>
            <person name="Smit S."/>
            <person name="Geurts R."/>
        </authorList>
    </citation>
    <scope>NUCLEOTIDE SEQUENCE [LARGE SCALE GENOMIC DNA]</scope>
    <source>
        <strain evidence="2">cv. WU1-14</strain>
    </source>
</reference>